<protein>
    <recommendedName>
        <fullName evidence="2">Fe/B12 periplasmic-binding domain-containing protein</fullName>
    </recommendedName>
</protein>
<organism evidence="3 4">
    <name type="scientific">Neomoorella glycerini</name>
    <dbReference type="NCBI Taxonomy" id="55779"/>
    <lineage>
        <taxon>Bacteria</taxon>
        <taxon>Bacillati</taxon>
        <taxon>Bacillota</taxon>
        <taxon>Clostridia</taxon>
        <taxon>Neomoorellales</taxon>
        <taxon>Neomoorellaceae</taxon>
        <taxon>Neomoorella</taxon>
    </lineage>
</organism>
<evidence type="ECO:0000313" key="4">
    <source>
        <dbReference type="Proteomes" id="UP000425916"/>
    </source>
</evidence>
<dbReference type="Gene3D" id="3.40.50.1980">
    <property type="entry name" value="Nitrogenase molybdenum iron protein domain"/>
    <property type="match status" value="2"/>
</dbReference>
<comment type="similarity">
    <text evidence="1">Belongs to the bacterial solute-binding protein 8 family.</text>
</comment>
<accession>A0A6I5ZW13</accession>
<proteinExistence type="inferred from homology"/>
<dbReference type="InterPro" id="IPR002491">
    <property type="entry name" value="ABC_transptr_periplasmic_BD"/>
</dbReference>
<keyword evidence="4" id="KW-1185">Reference proteome</keyword>
<name>A0A6I5ZW13_9FIRM</name>
<feature type="domain" description="Fe/B12 periplasmic-binding" evidence="2">
    <location>
        <begin position="64"/>
        <end position="332"/>
    </location>
</feature>
<dbReference type="EMBL" id="CP046244">
    <property type="protein sequence ID" value="QGP93859.1"/>
    <property type="molecule type" value="Genomic_DNA"/>
</dbReference>
<evidence type="ECO:0000313" key="3">
    <source>
        <dbReference type="EMBL" id="QGP93859.1"/>
    </source>
</evidence>
<dbReference type="Proteomes" id="UP000425916">
    <property type="component" value="Chromosome"/>
</dbReference>
<dbReference type="PANTHER" id="PTHR30535">
    <property type="entry name" value="VITAMIN B12-BINDING PROTEIN"/>
    <property type="match status" value="1"/>
</dbReference>
<dbReference type="PROSITE" id="PS50983">
    <property type="entry name" value="FE_B12_PBP"/>
    <property type="match status" value="1"/>
</dbReference>
<reference evidence="3 4" key="1">
    <citation type="submission" date="2019-11" db="EMBL/GenBank/DDBJ databases">
        <title>Genome sequence of Moorella glycerini DSM11254.</title>
        <authorList>
            <person name="Poehlein A."/>
            <person name="Boeer T."/>
            <person name="Daniel R."/>
        </authorList>
    </citation>
    <scope>NUCLEOTIDE SEQUENCE [LARGE SCALE GENOMIC DNA]</scope>
    <source>
        <strain evidence="3 4">DSM 11254</strain>
    </source>
</reference>
<dbReference type="PANTHER" id="PTHR30535:SF34">
    <property type="entry name" value="MOLYBDATE-BINDING PROTEIN MOLA"/>
    <property type="match status" value="1"/>
</dbReference>
<dbReference type="InterPro" id="IPR050902">
    <property type="entry name" value="ABC_Transporter_SBP"/>
</dbReference>
<gene>
    <name evidence="3" type="ORF">MGLY_32820</name>
</gene>
<dbReference type="PROSITE" id="PS51257">
    <property type="entry name" value="PROKAR_LIPOPROTEIN"/>
    <property type="match status" value="1"/>
</dbReference>
<dbReference type="OrthoDB" id="9787830at2"/>
<sequence>MKRSICILVILIATVMLLSILAGCGQKNNQVATPEKTPAKKIITVNDLKGRQVEVKAPPERVIVLQTSNGVLTEIIKALGVEKTVVGVNDKTKTETKWPSYVLSVPSVGETGTPDLEKIISLKPDLIIAWDFKPEVLTKFEQADIPVVLGYGMGAKKLLPSITSLGQIFNQEKRANELLGYIEKQYQAVNERIKGLSPGQKPKVYLEGPGEWMTYGQDREETRLIEMAGGTSIIKENTSGHPVINSEWVLKENPDVIIKFVWKSDQMGFDVTNTASLKAIYEEICSRPGLKDTKAVKNNRVYIMGNFMTTPRNAAGIWYLARWLHPDLFKDINPEAIHREILKKFCNEELRGTWVYPEK</sequence>
<dbReference type="AlphaFoldDB" id="A0A6I5ZW13"/>
<dbReference type="SUPFAM" id="SSF53807">
    <property type="entry name" value="Helical backbone' metal receptor"/>
    <property type="match status" value="1"/>
</dbReference>
<dbReference type="Pfam" id="PF01497">
    <property type="entry name" value="Peripla_BP_2"/>
    <property type="match status" value="1"/>
</dbReference>
<evidence type="ECO:0000256" key="1">
    <source>
        <dbReference type="ARBA" id="ARBA00008814"/>
    </source>
</evidence>
<evidence type="ECO:0000259" key="2">
    <source>
        <dbReference type="PROSITE" id="PS50983"/>
    </source>
</evidence>